<gene>
    <name evidence="7" type="ORF">KZ820_07090</name>
</gene>
<dbReference type="Pfam" id="PF00593">
    <property type="entry name" value="TonB_dep_Rec_b-barrel"/>
    <property type="match status" value="1"/>
</dbReference>
<keyword evidence="4" id="KW-0798">TonB box</keyword>
<keyword evidence="3" id="KW-0998">Cell outer membrane</keyword>
<dbReference type="PANTHER" id="PTHR40980">
    <property type="entry name" value="PLUG DOMAIN-CONTAINING PROTEIN"/>
    <property type="match status" value="1"/>
</dbReference>
<dbReference type="Gene3D" id="2.170.130.10">
    <property type="entry name" value="TonB-dependent receptor, plug domain"/>
    <property type="match status" value="1"/>
</dbReference>
<evidence type="ECO:0000256" key="3">
    <source>
        <dbReference type="ARBA" id="ARBA00023237"/>
    </source>
</evidence>
<dbReference type="InterPro" id="IPR037066">
    <property type="entry name" value="Plug_dom_sf"/>
</dbReference>
<dbReference type="EMBL" id="JAHXZN010000001">
    <property type="protein sequence ID" value="MBW6530497.1"/>
    <property type="molecule type" value="Genomic_DNA"/>
</dbReference>
<comment type="similarity">
    <text evidence="4">Belongs to the TonB-dependent receptor family.</text>
</comment>
<evidence type="ECO:0000256" key="2">
    <source>
        <dbReference type="ARBA" id="ARBA00023136"/>
    </source>
</evidence>
<dbReference type="InterPro" id="IPR036942">
    <property type="entry name" value="Beta-barrel_TonB_sf"/>
</dbReference>
<evidence type="ECO:0000259" key="6">
    <source>
        <dbReference type="Pfam" id="PF07715"/>
    </source>
</evidence>
<evidence type="ECO:0000313" key="8">
    <source>
        <dbReference type="Proteomes" id="UP000759103"/>
    </source>
</evidence>
<name>A0ABS7BLK0_9SPHN</name>
<dbReference type="Pfam" id="PF07715">
    <property type="entry name" value="Plug"/>
    <property type="match status" value="1"/>
</dbReference>
<feature type="domain" description="TonB-dependent receptor plug" evidence="6">
    <location>
        <begin position="99"/>
        <end position="202"/>
    </location>
</feature>
<keyword evidence="7" id="KW-0675">Receptor</keyword>
<evidence type="ECO:0000259" key="5">
    <source>
        <dbReference type="Pfam" id="PF00593"/>
    </source>
</evidence>
<proteinExistence type="inferred from homology"/>
<dbReference type="NCBIfam" id="TIGR01782">
    <property type="entry name" value="TonB-Xanth-Caul"/>
    <property type="match status" value="1"/>
</dbReference>
<comment type="subcellular location">
    <subcellularLocation>
        <location evidence="1 4">Cell outer membrane</location>
    </subcellularLocation>
</comment>
<evidence type="ECO:0000256" key="1">
    <source>
        <dbReference type="ARBA" id="ARBA00004442"/>
    </source>
</evidence>
<comment type="caution">
    <text evidence="7">The sequence shown here is derived from an EMBL/GenBank/DDBJ whole genome shotgun (WGS) entry which is preliminary data.</text>
</comment>
<accession>A0ABS7BLK0</accession>
<evidence type="ECO:0000313" key="7">
    <source>
        <dbReference type="EMBL" id="MBW6530497.1"/>
    </source>
</evidence>
<dbReference type="PANTHER" id="PTHR40980:SF3">
    <property type="entry name" value="TONB-DEPENDENT RECEPTOR-LIKE BETA-BARREL DOMAIN-CONTAINING PROTEIN"/>
    <property type="match status" value="1"/>
</dbReference>
<organism evidence="7 8">
    <name type="scientific">Sphingomonas citri</name>
    <dbReference type="NCBI Taxonomy" id="2862499"/>
    <lineage>
        <taxon>Bacteria</taxon>
        <taxon>Pseudomonadati</taxon>
        <taxon>Pseudomonadota</taxon>
        <taxon>Alphaproteobacteria</taxon>
        <taxon>Sphingomonadales</taxon>
        <taxon>Sphingomonadaceae</taxon>
        <taxon>Sphingomonas</taxon>
    </lineage>
</organism>
<feature type="domain" description="TonB-dependent receptor-like beta-barrel" evidence="5">
    <location>
        <begin position="711"/>
        <end position="1035"/>
    </location>
</feature>
<dbReference type="InterPro" id="IPR010104">
    <property type="entry name" value="TonB_rcpt_bac"/>
</dbReference>
<evidence type="ECO:0000256" key="4">
    <source>
        <dbReference type="RuleBase" id="RU003357"/>
    </source>
</evidence>
<dbReference type="InterPro" id="IPR012910">
    <property type="entry name" value="Plug_dom"/>
</dbReference>
<sequence>MARLPASPAAPVEALERVLAGSGLTATAAGHNTFVIRGAPRRTVAMRISQQVPAAATPAPASPIAAPAEQVGSVVEDEPVADIVVTGIRASQARSIEVKRNADSVVEAISAQDIGKLPDVTISDSLQRVPGVQIRRDAGEGASVNIRGLPQVTTLLNGEQFLGAASVTTVQPNFTDIPSQLFSGATVFKSPTASLQQAGLSGTVDLLTRRPFDLKKGLTVAAAAEGQYGDRTERWNPSFNGLVSYNSGRFGFLASAAYSDLDLSNSLQGIRDAGVNIRNEFGRGPANGSPALPGDFAVGNNGVNRGTPVRDATGALLGYDLNGDGDANDTYLTPGSHASWTRITSRQRFGANASFQFQFNDSLRLTADGFYTRQLQYDRTSGTLFEPVDSQTAPFVPTASRDTGAQVSQVVNLGGGQTERRLFNLNTIQSYLYDQPNFDSYSETFRIKTESQNYNLQLDWQGDGIKATARAIYGKATRRLDQSYAQFSLTDGFQWAYQGVGNYPASDGGDRRFNPTGYRVYSQKATIDYTSGLPVYTFPQTFLDQTQDASRYGLKTLTSQNNLRQNGDLWALRGDLEWEPSNELRIKAGGRYGERSVDQFSFERMSPRYAGNTDNPQNPAAGCLIKWKAFDVNMNNPACRVLDAQGNAYTAGLTRQLNDPAFRDNLKQVKLPAKGTPTVWVLDPKAMDDAAAFHEALYPGSRENVNPADSFSIDLRQISGYVEVVGEGELAGLPFRANGGIRVVNTRFKVRQNIVGAPQPYGVSGVDAGDIFTDRDFTDILPAFNIALDVTDKLRARAAFAKTMTLLDFSQWGGGLNVNYAIDTTFNPPIFAANGATSRGNPQLDPWRADNVEASLEYYTGRSSLVAAGAFYISVDSFIANATINRDDLPDNDGVIRRTVPVNTVVQGAGGTLKGIELSARQSLGDYGVDGPLGGFGLDANYTLSLGRTGRVDLAGDDQPFQDNSKHQINAALWYEKYGFQARIAYNYRSKRLVSSDYNGIVGLALYQRPTQYLDASVSYDVLPNITLYGQASNLSGETERYYLTFPDQAMYQNIYERRFTAGVRARF</sequence>
<dbReference type="SUPFAM" id="SSF56935">
    <property type="entry name" value="Porins"/>
    <property type="match status" value="1"/>
</dbReference>
<protein>
    <submittedName>
        <fullName evidence="7">TonB-dependent receptor</fullName>
    </submittedName>
</protein>
<reference evidence="7 8" key="1">
    <citation type="submission" date="2021-07" db="EMBL/GenBank/DDBJ databases">
        <title>Sphingomonas sp.</title>
        <authorList>
            <person name="Feng G."/>
            <person name="Li J."/>
            <person name="Pan M."/>
        </authorList>
    </citation>
    <scope>NUCLEOTIDE SEQUENCE [LARGE SCALE GENOMIC DNA]</scope>
    <source>
        <strain evidence="7 8">RRHST34</strain>
    </source>
</reference>
<dbReference type="Gene3D" id="2.40.170.20">
    <property type="entry name" value="TonB-dependent receptor, beta-barrel domain"/>
    <property type="match status" value="1"/>
</dbReference>
<keyword evidence="8" id="KW-1185">Reference proteome</keyword>
<dbReference type="Proteomes" id="UP000759103">
    <property type="component" value="Unassembled WGS sequence"/>
</dbReference>
<dbReference type="InterPro" id="IPR000531">
    <property type="entry name" value="Beta-barrel_TonB"/>
</dbReference>
<keyword evidence="2 4" id="KW-0472">Membrane</keyword>